<dbReference type="PANTHER" id="PTHR46268">
    <property type="entry name" value="STRESS RESPONSE PROTEIN NHAX"/>
    <property type="match status" value="1"/>
</dbReference>
<evidence type="ECO:0000256" key="1">
    <source>
        <dbReference type="ARBA" id="ARBA00008791"/>
    </source>
</evidence>
<dbReference type="PANTHER" id="PTHR46268:SF6">
    <property type="entry name" value="UNIVERSAL STRESS PROTEIN UP12"/>
    <property type="match status" value="1"/>
</dbReference>
<dbReference type="SUPFAM" id="SSF52402">
    <property type="entry name" value="Adenine nucleotide alpha hydrolases-like"/>
    <property type="match status" value="1"/>
</dbReference>
<dbReference type="InterPro" id="IPR014729">
    <property type="entry name" value="Rossmann-like_a/b/a_fold"/>
</dbReference>
<dbReference type="EMBL" id="SAUZ01000025">
    <property type="protein sequence ID" value="RWR17672.1"/>
    <property type="molecule type" value="Genomic_DNA"/>
</dbReference>
<dbReference type="Pfam" id="PF00582">
    <property type="entry name" value="Usp"/>
    <property type="match status" value="1"/>
</dbReference>
<dbReference type="Proteomes" id="UP000284476">
    <property type="component" value="Unassembled WGS sequence"/>
</dbReference>
<name>A0A443JB05_9RHOB</name>
<gene>
    <name evidence="3" type="ORF">D2T30_18160</name>
</gene>
<organism evidence="3 4">
    <name type="scientific">Paenirhodobacter populi</name>
    <dbReference type="NCBI Taxonomy" id="2306993"/>
    <lineage>
        <taxon>Bacteria</taxon>
        <taxon>Pseudomonadati</taxon>
        <taxon>Pseudomonadota</taxon>
        <taxon>Alphaproteobacteria</taxon>
        <taxon>Rhodobacterales</taxon>
        <taxon>Rhodobacter group</taxon>
        <taxon>Paenirhodobacter</taxon>
    </lineage>
</organism>
<reference evidence="3 4" key="1">
    <citation type="submission" date="2019-01" db="EMBL/GenBank/DDBJ databases">
        <title>Sinorhodobacter populi sp. nov. isolated from the symptomatic bark tissue of Populus euramericana canker.</title>
        <authorList>
            <person name="Xu G."/>
        </authorList>
    </citation>
    <scope>NUCLEOTIDE SEQUENCE [LARGE SCALE GENOMIC DNA]</scope>
    <source>
        <strain evidence="3 4">SK2B-1</strain>
    </source>
</reference>
<evidence type="ECO:0000313" key="3">
    <source>
        <dbReference type="EMBL" id="RWR17672.1"/>
    </source>
</evidence>
<proteinExistence type="inferred from homology"/>
<dbReference type="AlphaFoldDB" id="A0A443JB05"/>
<evidence type="ECO:0000313" key="4">
    <source>
        <dbReference type="Proteomes" id="UP000284476"/>
    </source>
</evidence>
<protein>
    <submittedName>
        <fullName evidence="3">Universal stress protein</fullName>
    </submittedName>
</protein>
<sequence>MPVSILHSARAVSEARRLAPDAAVQLVHAIDIPLTFRQALLRAGTSQGEMERYRADRTDRAQQELAVFRRDTPGAGALPVRFLDGEPGAALVRFSKRGRIDLLALGAHGRGAVAQTLLGSVARRVLAGAACDVLVITRRQ</sequence>
<dbReference type="InterPro" id="IPR006016">
    <property type="entry name" value="UspA"/>
</dbReference>
<dbReference type="InterPro" id="IPR006015">
    <property type="entry name" value="Universal_stress_UspA"/>
</dbReference>
<accession>A0A443JB05</accession>
<dbReference type="RefSeq" id="WP_128210054.1">
    <property type="nucleotide sequence ID" value="NZ_JBHRSO010000005.1"/>
</dbReference>
<evidence type="ECO:0000259" key="2">
    <source>
        <dbReference type="Pfam" id="PF00582"/>
    </source>
</evidence>
<dbReference type="PRINTS" id="PR01438">
    <property type="entry name" value="UNVRSLSTRESS"/>
</dbReference>
<comment type="caution">
    <text evidence="3">The sequence shown here is derived from an EMBL/GenBank/DDBJ whole genome shotgun (WGS) entry which is preliminary data.</text>
</comment>
<comment type="similarity">
    <text evidence="1">Belongs to the universal stress protein A family.</text>
</comment>
<feature type="domain" description="UspA" evidence="2">
    <location>
        <begin position="9"/>
        <end position="136"/>
    </location>
</feature>
<reference evidence="3 4" key="2">
    <citation type="submission" date="2019-01" db="EMBL/GenBank/DDBJ databases">
        <authorList>
            <person name="Li Y."/>
        </authorList>
    </citation>
    <scope>NUCLEOTIDE SEQUENCE [LARGE SCALE GENOMIC DNA]</scope>
    <source>
        <strain evidence="3 4">SK2B-1</strain>
    </source>
</reference>
<dbReference type="CDD" id="cd00293">
    <property type="entry name" value="USP-like"/>
    <property type="match status" value="1"/>
</dbReference>
<dbReference type="Gene3D" id="3.40.50.620">
    <property type="entry name" value="HUPs"/>
    <property type="match status" value="1"/>
</dbReference>